<dbReference type="PROSITE" id="PS51352">
    <property type="entry name" value="THIOREDOXIN_2"/>
    <property type="match status" value="1"/>
</dbReference>
<dbReference type="PANTHER" id="PTHR42852">
    <property type="entry name" value="THIOL:DISULFIDE INTERCHANGE PROTEIN DSBE"/>
    <property type="match status" value="1"/>
</dbReference>
<evidence type="ECO:0000256" key="6">
    <source>
        <dbReference type="SAM" id="SignalP"/>
    </source>
</evidence>
<keyword evidence="5" id="KW-0175">Coiled coil</keyword>
<dbReference type="EMBL" id="CM001403">
    <property type="protein sequence ID" value="EHQ27578.1"/>
    <property type="molecule type" value="Genomic_DNA"/>
</dbReference>
<protein>
    <submittedName>
        <fullName evidence="8">Redoxin domain protein</fullName>
    </submittedName>
</protein>
<dbReference type="Pfam" id="PF14289">
    <property type="entry name" value="DUF4369"/>
    <property type="match status" value="1"/>
</dbReference>
<dbReference type="Gene3D" id="3.40.30.10">
    <property type="entry name" value="Glutaredoxin"/>
    <property type="match status" value="1"/>
</dbReference>
<dbReference type="SUPFAM" id="SSF52833">
    <property type="entry name" value="Thioredoxin-like"/>
    <property type="match status" value="1"/>
</dbReference>
<keyword evidence="9" id="KW-1185">Reference proteome</keyword>
<dbReference type="GO" id="GO:0017004">
    <property type="term" value="P:cytochrome complex assembly"/>
    <property type="evidence" value="ECO:0007669"/>
    <property type="project" value="UniProtKB-KW"/>
</dbReference>
<gene>
    <name evidence="8" type="ORF">Mucpa_3480</name>
</gene>
<dbReference type="InterPro" id="IPR025380">
    <property type="entry name" value="DUF4369"/>
</dbReference>
<keyword evidence="4" id="KW-0676">Redox-active center</keyword>
<dbReference type="GO" id="GO:0030313">
    <property type="term" value="C:cell envelope"/>
    <property type="evidence" value="ECO:0007669"/>
    <property type="project" value="UniProtKB-SubCell"/>
</dbReference>
<proteinExistence type="predicted"/>
<keyword evidence="2" id="KW-0201">Cytochrome c-type biogenesis</keyword>
<dbReference type="PANTHER" id="PTHR42852:SF6">
    <property type="entry name" value="THIOL:DISULFIDE INTERCHANGE PROTEIN DSBE"/>
    <property type="match status" value="1"/>
</dbReference>
<feature type="domain" description="Thioredoxin" evidence="7">
    <location>
        <begin position="201"/>
        <end position="368"/>
    </location>
</feature>
<evidence type="ECO:0000313" key="9">
    <source>
        <dbReference type="Proteomes" id="UP000002774"/>
    </source>
</evidence>
<dbReference type="AlphaFoldDB" id="H1YIG5"/>
<dbReference type="InterPro" id="IPR050553">
    <property type="entry name" value="Thioredoxin_ResA/DsbE_sf"/>
</dbReference>
<organism evidence="8 9">
    <name type="scientific">Mucilaginibacter paludis DSM 18603</name>
    <dbReference type="NCBI Taxonomy" id="714943"/>
    <lineage>
        <taxon>Bacteria</taxon>
        <taxon>Pseudomonadati</taxon>
        <taxon>Bacteroidota</taxon>
        <taxon>Sphingobacteriia</taxon>
        <taxon>Sphingobacteriales</taxon>
        <taxon>Sphingobacteriaceae</taxon>
        <taxon>Mucilaginibacter</taxon>
    </lineage>
</organism>
<feature type="chain" id="PRO_5003558726" evidence="6">
    <location>
        <begin position="21"/>
        <end position="368"/>
    </location>
</feature>
<accession>H1YIG5</accession>
<evidence type="ECO:0000259" key="7">
    <source>
        <dbReference type="PROSITE" id="PS51352"/>
    </source>
</evidence>
<keyword evidence="3" id="KW-1015">Disulfide bond</keyword>
<dbReference type="Pfam" id="PF08534">
    <property type="entry name" value="Redoxin"/>
    <property type="match status" value="1"/>
</dbReference>
<feature type="signal peptide" evidence="6">
    <location>
        <begin position="1"/>
        <end position="20"/>
    </location>
</feature>
<keyword evidence="6" id="KW-0732">Signal</keyword>
<dbReference type="Proteomes" id="UP000002774">
    <property type="component" value="Chromosome"/>
</dbReference>
<dbReference type="OrthoDB" id="710833at2"/>
<evidence type="ECO:0000256" key="4">
    <source>
        <dbReference type="ARBA" id="ARBA00023284"/>
    </source>
</evidence>
<dbReference type="RefSeq" id="WP_008508081.1">
    <property type="nucleotide sequence ID" value="NZ_CM001403.1"/>
</dbReference>
<dbReference type="eggNOG" id="COG0526">
    <property type="taxonomic scope" value="Bacteria"/>
</dbReference>
<dbReference type="GO" id="GO:0016491">
    <property type="term" value="F:oxidoreductase activity"/>
    <property type="evidence" value="ECO:0007669"/>
    <property type="project" value="InterPro"/>
</dbReference>
<evidence type="ECO:0000256" key="5">
    <source>
        <dbReference type="SAM" id="Coils"/>
    </source>
</evidence>
<dbReference type="HOGENOM" id="CLU_042529_1_0_10"/>
<evidence type="ECO:0000256" key="1">
    <source>
        <dbReference type="ARBA" id="ARBA00004196"/>
    </source>
</evidence>
<evidence type="ECO:0000256" key="3">
    <source>
        <dbReference type="ARBA" id="ARBA00023157"/>
    </source>
</evidence>
<comment type="subcellular location">
    <subcellularLocation>
        <location evidence="1">Cell envelope</location>
    </subcellularLocation>
</comment>
<dbReference type="InterPro" id="IPR013766">
    <property type="entry name" value="Thioredoxin_domain"/>
</dbReference>
<name>H1YIG5_9SPHI</name>
<dbReference type="STRING" id="714943.Mucpa_3480"/>
<evidence type="ECO:0000313" key="8">
    <source>
        <dbReference type="EMBL" id="EHQ27578.1"/>
    </source>
</evidence>
<feature type="coiled-coil region" evidence="5">
    <location>
        <begin position="136"/>
        <end position="163"/>
    </location>
</feature>
<reference evidence="8" key="1">
    <citation type="submission" date="2011-09" db="EMBL/GenBank/DDBJ databases">
        <title>The permanent draft genome of Mucilaginibacter paludis DSM 18603.</title>
        <authorList>
            <consortium name="US DOE Joint Genome Institute (JGI-PGF)"/>
            <person name="Lucas S."/>
            <person name="Han J."/>
            <person name="Lapidus A."/>
            <person name="Bruce D."/>
            <person name="Goodwin L."/>
            <person name="Pitluck S."/>
            <person name="Peters L."/>
            <person name="Kyrpides N."/>
            <person name="Mavromatis K."/>
            <person name="Ivanova N."/>
            <person name="Mikhailova N."/>
            <person name="Held B."/>
            <person name="Detter J.C."/>
            <person name="Tapia R."/>
            <person name="Han C."/>
            <person name="Land M."/>
            <person name="Hauser L."/>
            <person name="Markowitz V."/>
            <person name="Cheng J.-F."/>
            <person name="Hugenholtz P."/>
            <person name="Woyke T."/>
            <person name="Wu D."/>
            <person name="Tindall B."/>
            <person name="Brambilla E."/>
            <person name="Klenk H.-P."/>
            <person name="Eisen J.A."/>
        </authorList>
    </citation>
    <scope>NUCLEOTIDE SEQUENCE [LARGE SCALE GENOMIC DNA]</scope>
    <source>
        <strain evidence="8">DSM 18603</strain>
    </source>
</reference>
<sequence>MKLYSGILIAILLNALSSKAQLQYSIKVNISNSNGEFVYLADAPGGALDRSRIVRVDSTKLVNGKCIFKGKFTDLMYYSIAFRSKKNYASFIVDTGEIMITADGSDYLYKTLKVESKQNQWLTLAKGKIDSIEVVRERFQDSLLKYENKNERLTHKYSKLMDIQDSCSAMSLFFFIKNYPDSYYTFLTLKQLYKYTPQVFEMAKKIFPFFSNRLKNSEEGKNFQSLLFRTSFEKTLMPRIVLYDGHKKMQTIRFKKNIYLIDYWASWRGPCVAKLPYMRSLQAKYKSKGFKLLSISLDNDYNKWVHAVKKHKVNWPSYLDLKAFESKDVKFFDITGIPFTILVNKIGQIIKLNPSDQYLEKYLQETQP</sequence>
<dbReference type="CDD" id="cd02966">
    <property type="entry name" value="TlpA_like_family"/>
    <property type="match status" value="1"/>
</dbReference>
<evidence type="ECO:0000256" key="2">
    <source>
        <dbReference type="ARBA" id="ARBA00022748"/>
    </source>
</evidence>
<dbReference type="InterPro" id="IPR013740">
    <property type="entry name" value="Redoxin"/>
</dbReference>
<dbReference type="InterPro" id="IPR036249">
    <property type="entry name" value="Thioredoxin-like_sf"/>
</dbReference>